<dbReference type="Proteomes" id="UP000018468">
    <property type="component" value="Linkage group LG26"/>
</dbReference>
<dbReference type="InterPro" id="IPR019734">
    <property type="entry name" value="TPR_rpt"/>
</dbReference>
<sequence length="711" mass="79890">MLKEDEDLDRFLKRVDEISGLVKELNSSDPVSQEKAVVKADELISAFEEQGGAEEPCKTRINRTVINTRPPPRLTSPQKKAISARAEHFLKILEKDAEDRRKRRKENETLANALKEMGNEAFAQGNYETAVQCYSEGLEKLRDMHVLYTNRAQAYIKLKKYKEAISDCDWALRCSANCIKAYVHMGKANLALNNYEEARKSYKKILDIEPKRANLVKEYLNEVDLEEKKESQEKEAQEQFEQGKENAMSVLELLQKLEKPDQISLYYAGGIRLLSETIRHCTEQTLFRINNGFSIINGNNIVRRSLAMQSAEPHCDELCTSVLELWKAVCKGNEENQQLLIHYSGKHLVSLLPSRTCRIQTECMNLLGLYTQTQYGRRLVLQNLDLYELVENLLGFIRDKDTTAICAMTILGHLAAEIRFRVLFRENFTTMFVPPFADLLHCEVQVVDETMLPLCISMMNSMTEDNVIRGKIASCQEFWDVCLITMDDCALCSPDKSSKHCDLLFALLGFMMNLSMEITLAVEEKAVHITARCLTQLCGSDGGIITRTMGLLSHILPHSPAAAEEAVQKGIVKKIFRLVKAGGKITTHFSVRTLSACTKVSQQAREEIVRVDKKFSSLMKLLSMDEELVVGNAALCLGHCLEVPGAASSLLGSNIVKILLKHAGGDASKTAVQQNCAVALGKLCTAEPRHMVQLRELHGLEILNSCMKFVT</sequence>
<proteinExistence type="predicted"/>
<name>W5M9Z7_LEPOC</name>
<dbReference type="Gene3D" id="1.25.10.10">
    <property type="entry name" value="Leucine-rich Repeat Variant"/>
    <property type="match status" value="2"/>
</dbReference>
<reference evidence="3" key="2">
    <citation type="submission" date="2025-08" db="UniProtKB">
        <authorList>
            <consortium name="Ensembl"/>
        </authorList>
    </citation>
    <scope>IDENTIFICATION</scope>
</reference>
<reference evidence="4" key="1">
    <citation type="submission" date="2011-12" db="EMBL/GenBank/DDBJ databases">
        <title>The Draft Genome of Lepisosteus oculatus.</title>
        <authorList>
            <consortium name="The Broad Institute Genome Assembly &amp; Analysis Group"/>
            <consortium name="Computational R&amp;D Group"/>
            <consortium name="and Sequencing Platform"/>
            <person name="Di Palma F."/>
            <person name="Alfoldi J."/>
            <person name="Johnson J."/>
            <person name="Berlin A."/>
            <person name="Gnerre S."/>
            <person name="Jaffe D."/>
            <person name="MacCallum I."/>
            <person name="Young S."/>
            <person name="Walker B.J."/>
            <person name="Lander E.S."/>
            <person name="Lindblad-Toh K."/>
        </authorList>
    </citation>
    <scope>NUCLEOTIDE SEQUENCE [LARGE SCALE GENOMIC DNA]</scope>
</reference>
<keyword evidence="4" id="KW-1185">Reference proteome</keyword>
<reference evidence="3" key="3">
    <citation type="submission" date="2025-09" db="UniProtKB">
        <authorList>
            <consortium name="Ensembl"/>
        </authorList>
    </citation>
    <scope>IDENTIFICATION</scope>
</reference>
<dbReference type="EMBL" id="AHAT01018532">
    <property type="status" value="NOT_ANNOTATED_CDS"/>
    <property type="molecule type" value="Genomic_DNA"/>
</dbReference>
<dbReference type="GeneTree" id="ENSGT00940000164257"/>
<feature type="domain" description="Bacterial transcriptional activator" evidence="2">
    <location>
        <begin position="113"/>
        <end position="212"/>
    </location>
</feature>
<dbReference type="Ensembl" id="ENSLOCT00000005214.1">
    <property type="protein sequence ID" value="ENSLOCP00000005206.1"/>
    <property type="gene ID" value="ENSLOCG00000004328.1"/>
</dbReference>
<dbReference type="SUPFAM" id="SSF48452">
    <property type="entry name" value="TPR-like"/>
    <property type="match status" value="1"/>
</dbReference>
<evidence type="ECO:0000313" key="4">
    <source>
        <dbReference type="Proteomes" id="UP000018468"/>
    </source>
</evidence>
<dbReference type="InterPro" id="IPR005158">
    <property type="entry name" value="BTAD"/>
</dbReference>
<dbReference type="InterPro" id="IPR016024">
    <property type="entry name" value="ARM-type_fold"/>
</dbReference>
<dbReference type="PANTHER" id="PTHR46540:SF1">
    <property type="entry name" value="TETRATRICOPEPTIDE REPEAT PROTEIN 12"/>
    <property type="match status" value="1"/>
</dbReference>
<evidence type="ECO:0000259" key="2">
    <source>
        <dbReference type="Pfam" id="PF03704"/>
    </source>
</evidence>
<evidence type="ECO:0000313" key="3">
    <source>
        <dbReference type="Ensembl" id="ENSLOCP00000005206.1"/>
    </source>
</evidence>
<dbReference type="HOGENOM" id="CLU_391258_0_0_1"/>
<dbReference type="AlphaFoldDB" id="W5M9Z7"/>
<dbReference type="Pfam" id="PF03704">
    <property type="entry name" value="BTAD"/>
    <property type="match status" value="1"/>
</dbReference>
<organism evidence="3 4">
    <name type="scientific">Lepisosteus oculatus</name>
    <name type="common">Spotted gar</name>
    <dbReference type="NCBI Taxonomy" id="7918"/>
    <lineage>
        <taxon>Eukaryota</taxon>
        <taxon>Metazoa</taxon>
        <taxon>Chordata</taxon>
        <taxon>Craniata</taxon>
        <taxon>Vertebrata</taxon>
        <taxon>Euteleostomi</taxon>
        <taxon>Actinopterygii</taxon>
        <taxon>Neopterygii</taxon>
        <taxon>Holostei</taxon>
        <taxon>Semionotiformes</taxon>
        <taxon>Lepisosteidae</taxon>
        <taxon>Lepisosteus</taxon>
    </lineage>
</organism>
<dbReference type="InterPro" id="IPR043195">
    <property type="entry name" value="TTC12"/>
</dbReference>
<dbReference type="InterPro" id="IPR011990">
    <property type="entry name" value="TPR-like_helical_dom_sf"/>
</dbReference>
<dbReference type="PROSITE" id="PS50005">
    <property type="entry name" value="TPR"/>
    <property type="match status" value="1"/>
</dbReference>
<feature type="repeat" description="TPR" evidence="1">
    <location>
        <begin position="179"/>
        <end position="212"/>
    </location>
</feature>
<dbReference type="SUPFAM" id="SSF48371">
    <property type="entry name" value="ARM repeat"/>
    <property type="match status" value="1"/>
</dbReference>
<evidence type="ECO:0000256" key="1">
    <source>
        <dbReference type="PROSITE-ProRule" id="PRU00339"/>
    </source>
</evidence>
<dbReference type="SMART" id="SM00028">
    <property type="entry name" value="TPR"/>
    <property type="match status" value="3"/>
</dbReference>
<keyword evidence="1" id="KW-0802">TPR repeat</keyword>
<dbReference type="InterPro" id="IPR011989">
    <property type="entry name" value="ARM-like"/>
</dbReference>
<dbReference type="PROSITE" id="PS50293">
    <property type="entry name" value="TPR_REGION"/>
    <property type="match status" value="1"/>
</dbReference>
<protein>
    <submittedName>
        <fullName evidence="3">Tetratricopeptide repeat domain 12</fullName>
    </submittedName>
</protein>
<dbReference type="Bgee" id="ENSLOCG00000004328">
    <property type="expression patterns" value="Expressed in testis and 7 other cell types or tissues"/>
</dbReference>
<accession>W5M9Z7</accession>
<dbReference type="PANTHER" id="PTHR46540">
    <property type="entry name" value="TETRATRICOPEPTIDE REPEAT PROTEIN 12"/>
    <property type="match status" value="1"/>
</dbReference>
<dbReference type="Gene3D" id="1.25.40.10">
    <property type="entry name" value="Tetratricopeptide repeat domain"/>
    <property type="match status" value="1"/>
</dbReference>